<evidence type="ECO:0000313" key="2">
    <source>
        <dbReference type="EMBL" id="MFD2917530.1"/>
    </source>
</evidence>
<evidence type="ECO:0000313" key="3">
    <source>
        <dbReference type="Proteomes" id="UP001597548"/>
    </source>
</evidence>
<protein>
    <submittedName>
        <fullName evidence="2">Uncharacterized protein</fullName>
    </submittedName>
</protein>
<dbReference type="Proteomes" id="UP001597548">
    <property type="component" value="Unassembled WGS sequence"/>
</dbReference>
<gene>
    <name evidence="2" type="ORF">ACFS29_17890</name>
</gene>
<dbReference type="EMBL" id="JBHUOS010000015">
    <property type="protein sequence ID" value="MFD2917530.1"/>
    <property type="molecule type" value="Genomic_DNA"/>
</dbReference>
<comment type="caution">
    <text evidence="2">The sequence shown here is derived from an EMBL/GenBank/DDBJ whole genome shotgun (WGS) entry which is preliminary data.</text>
</comment>
<name>A0ABW5ZZA8_9FLAO</name>
<sequence length="295" mass="33698">MKQVVTFLLLCICSNAYSQDDNYFDRLQAVINSNAVFYNVDGIDITSKSFNSKFNEKDLKKVLRTYKIKKNDPKSKDSELAVDNYVYDKSEILTENLKLNVVYYILDNNTKVTIISFTYTKERDLVFERQFVNDFLTEHIPEKTFVSSSIDSIEFAGRKIGLGGNCRWMNVRNMQCPYYGQMNWSIHKTIESAKQNVEEQFLVTKHKKGGKVISEKSITIIFEGKETIAKSAVYDVTGVNSLLVGMSGAKTLTIYYVAEEIRGRFVSCVLSFWNNDAINESGLPALLEEVMSLKQ</sequence>
<proteinExistence type="predicted"/>
<keyword evidence="1" id="KW-0732">Signal</keyword>
<accession>A0ABW5ZZA8</accession>
<feature type="signal peptide" evidence="1">
    <location>
        <begin position="1"/>
        <end position="18"/>
    </location>
</feature>
<keyword evidence="3" id="KW-1185">Reference proteome</keyword>
<dbReference type="RefSeq" id="WP_194509619.1">
    <property type="nucleotide sequence ID" value="NZ_JADILU010000009.1"/>
</dbReference>
<feature type="chain" id="PRO_5045104858" evidence="1">
    <location>
        <begin position="19"/>
        <end position="295"/>
    </location>
</feature>
<evidence type="ECO:0000256" key="1">
    <source>
        <dbReference type="SAM" id="SignalP"/>
    </source>
</evidence>
<reference evidence="3" key="1">
    <citation type="journal article" date="2019" name="Int. J. Syst. Evol. Microbiol.">
        <title>The Global Catalogue of Microorganisms (GCM) 10K type strain sequencing project: providing services to taxonomists for standard genome sequencing and annotation.</title>
        <authorList>
            <consortium name="The Broad Institute Genomics Platform"/>
            <consortium name="The Broad Institute Genome Sequencing Center for Infectious Disease"/>
            <person name="Wu L."/>
            <person name="Ma J."/>
        </authorList>
    </citation>
    <scope>NUCLEOTIDE SEQUENCE [LARGE SCALE GENOMIC DNA]</scope>
    <source>
        <strain evidence="3">KCTC 32514</strain>
    </source>
</reference>
<organism evidence="2 3">
    <name type="scientific">Psychroserpens luteus</name>
    <dbReference type="NCBI Taxonomy" id="1434066"/>
    <lineage>
        <taxon>Bacteria</taxon>
        <taxon>Pseudomonadati</taxon>
        <taxon>Bacteroidota</taxon>
        <taxon>Flavobacteriia</taxon>
        <taxon>Flavobacteriales</taxon>
        <taxon>Flavobacteriaceae</taxon>
        <taxon>Psychroserpens</taxon>
    </lineage>
</organism>